<protein>
    <submittedName>
        <fullName evidence="1">Uncharacterized protein</fullName>
    </submittedName>
</protein>
<dbReference type="EMBL" id="AOLK01000005">
    <property type="protein sequence ID" value="ELZ88839.1"/>
    <property type="molecule type" value="Genomic_DNA"/>
</dbReference>
<dbReference type="Proteomes" id="UP000011612">
    <property type="component" value="Unassembled WGS sequence"/>
</dbReference>
<organism evidence="1 2">
    <name type="scientific">Haloferax elongans ATCC BAA-1513</name>
    <dbReference type="NCBI Taxonomy" id="1230453"/>
    <lineage>
        <taxon>Archaea</taxon>
        <taxon>Methanobacteriati</taxon>
        <taxon>Methanobacteriota</taxon>
        <taxon>Stenosarchaea group</taxon>
        <taxon>Halobacteria</taxon>
        <taxon>Halobacteriales</taxon>
        <taxon>Haloferacaceae</taxon>
        <taxon>Haloferax</taxon>
    </lineage>
</organism>
<proteinExistence type="predicted"/>
<name>M0I0C4_HALEO</name>
<evidence type="ECO:0000313" key="1">
    <source>
        <dbReference type="EMBL" id="ELZ88839.1"/>
    </source>
</evidence>
<dbReference type="RefSeq" id="WP_008322161.1">
    <property type="nucleotide sequence ID" value="NZ_AOLK01000005.1"/>
</dbReference>
<accession>M0I0C4</accession>
<evidence type="ECO:0000313" key="2">
    <source>
        <dbReference type="Proteomes" id="UP000011612"/>
    </source>
</evidence>
<dbReference type="AlphaFoldDB" id="M0I0C4"/>
<dbReference type="STRING" id="1230453.C453_01210"/>
<sequence length="63" mass="7332">MFREALTEQMTFREIERSQLIRQVDAALRAGYDLDDLVAQTSSMEDLDALLEPTSHRHEHTNE</sequence>
<dbReference type="PATRIC" id="fig|1230453.4.peg.214"/>
<comment type="caution">
    <text evidence="1">The sequence shown here is derived from an EMBL/GenBank/DDBJ whole genome shotgun (WGS) entry which is preliminary data.</text>
</comment>
<gene>
    <name evidence="1" type="ORF">C453_01210</name>
</gene>
<keyword evidence="2" id="KW-1185">Reference proteome</keyword>
<reference evidence="1 2" key="1">
    <citation type="journal article" date="2014" name="PLoS Genet.">
        <title>Phylogenetically driven sequencing of extremely halophilic archaea reveals strategies for static and dynamic osmo-response.</title>
        <authorList>
            <person name="Becker E.A."/>
            <person name="Seitzer P.M."/>
            <person name="Tritt A."/>
            <person name="Larsen D."/>
            <person name="Krusor M."/>
            <person name="Yao A.I."/>
            <person name="Wu D."/>
            <person name="Madern D."/>
            <person name="Eisen J.A."/>
            <person name="Darling A.E."/>
            <person name="Facciotti M.T."/>
        </authorList>
    </citation>
    <scope>NUCLEOTIDE SEQUENCE [LARGE SCALE GENOMIC DNA]</scope>
    <source>
        <strain evidence="1 2">ATCC BAA-1513</strain>
    </source>
</reference>